<keyword evidence="7" id="KW-0999">Mitochondrion inner membrane</keyword>
<evidence type="ECO:0000256" key="9">
    <source>
        <dbReference type="ARBA" id="ARBA00022989"/>
    </source>
</evidence>
<evidence type="ECO:0000256" key="11">
    <source>
        <dbReference type="ARBA" id="ARBA00023136"/>
    </source>
</evidence>
<keyword evidence="6 14" id="KW-0812">Transmembrane</keyword>
<evidence type="ECO:0000256" key="1">
    <source>
        <dbReference type="ARBA" id="ARBA00004434"/>
    </source>
</evidence>
<evidence type="ECO:0000256" key="10">
    <source>
        <dbReference type="ARBA" id="ARBA00023128"/>
    </source>
</evidence>
<evidence type="ECO:0000256" key="2">
    <source>
        <dbReference type="ARBA" id="ARBA00007260"/>
    </source>
</evidence>
<dbReference type="GO" id="GO:0005743">
    <property type="term" value="C:mitochondrial inner membrane"/>
    <property type="evidence" value="ECO:0007669"/>
    <property type="project" value="UniProtKB-SubCell"/>
</dbReference>
<dbReference type="InterPro" id="IPR009866">
    <property type="entry name" value="NADH_UbQ_OxRdtase_NDUFB4_su"/>
</dbReference>
<proteinExistence type="inferred from homology"/>
<evidence type="ECO:0000313" key="15">
    <source>
        <dbReference type="EMBL" id="CAG8490890.1"/>
    </source>
</evidence>
<keyword evidence="9 14" id="KW-1133">Transmembrane helix</keyword>
<evidence type="ECO:0000256" key="12">
    <source>
        <dbReference type="ARBA" id="ARBA00030212"/>
    </source>
</evidence>
<evidence type="ECO:0000256" key="4">
    <source>
        <dbReference type="ARBA" id="ARBA00022448"/>
    </source>
</evidence>
<comment type="caution">
    <text evidence="15">The sequence shown here is derived from an EMBL/GenBank/DDBJ whole genome shotgun (WGS) entry which is preliminary data.</text>
</comment>
<organism evidence="15 16">
    <name type="scientific">Ambispora gerdemannii</name>
    <dbReference type="NCBI Taxonomy" id="144530"/>
    <lineage>
        <taxon>Eukaryota</taxon>
        <taxon>Fungi</taxon>
        <taxon>Fungi incertae sedis</taxon>
        <taxon>Mucoromycota</taxon>
        <taxon>Glomeromycotina</taxon>
        <taxon>Glomeromycetes</taxon>
        <taxon>Archaeosporales</taxon>
        <taxon>Ambisporaceae</taxon>
        <taxon>Ambispora</taxon>
    </lineage>
</organism>
<comment type="similarity">
    <text evidence="2">Belongs to the complex I NDUFB4 subunit family.</text>
</comment>
<keyword evidence="10" id="KW-0496">Mitochondrion</keyword>
<dbReference type="PANTHER" id="PTHR39476">
    <property type="entry name" value="NADH:UBIQUINONE OXIDOREDUCTASE 6.6KD SUBUNIT"/>
    <property type="match status" value="1"/>
</dbReference>
<reference evidence="15" key="1">
    <citation type="submission" date="2021-06" db="EMBL/GenBank/DDBJ databases">
        <authorList>
            <person name="Kallberg Y."/>
            <person name="Tangrot J."/>
            <person name="Rosling A."/>
        </authorList>
    </citation>
    <scope>NUCLEOTIDE SEQUENCE</scope>
    <source>
        <strain evidence="15">MT106</strain>
    </source>
</reference>
<feature type="transmembrane region" description="Helical" evidence="14">
    <location>
        <begin position="39"/>
        <end position="55"/>
    </location>
</feature>
<keyword evidence="16" id="KW-1185">Reference proteome</keyword>
<evidence type="ECO:0000313" key="16">
    <source>
        <dbReference type="Proteomes" id="UP000789831"/>
    </source>
</evidence>
<evidence type="ECO:0000256" key="6">
    <source>
        <dbReference type="ARBA" id="ARBA00022692"/>
    </source>
</evidence>
<dbReference type="Proteomes" id="UP000789831">
    <property type="component" value="Unassembled WGS sequence"/>
</dbReference>
<dbReference type="PANTHER" id="PTHR39476:SF1">
    <property type="entry name" value="NADH DEHYDROGENASE [UBIQUINONE] 1 BETA SUBCOMPLEX SUBUNIT 4"/>
    <property type="match status" value="1"/>
</dbReference>
<evidence type="ECO:0000256" key="8">
    <source>
        <dbReference type="ARBA" id="ARBA00022982"/>
    </source>
</evidence>
<keyword evidence="5" id="KW-0679">Respiratory chain</keyword>
<keyword evidence="4" id="KW-0813">Transport</keyword>
<dbReference type="Pfam" id="PF07225">
    <property type="entry name" value="NDUF_B4"/>
    <property type="match status" value="1"/>
</dbReference>
<accession>A0A9N8ZDY8</accession>
<evidence type="ECO:0000256" key="7">
    <source>
        <dbReference type="ARBA" id="ARBA00022792"/>
    </source>
</evidence>
<protein>
    <recommendedName>
        <fullName evidence="3">NADH dehydrogenase [ubiquinone] 1 beta subcomplex subunit 4</fullName>
    </recommendedName>
    <alternativeName>
        <fullName evidence="12">Complex I-B15</fullName>
    </alternativeName>
    <alternativeName>
        <fullName evidence="13">NADH-ubiquinone oxidoreductase B15 subunit</fullName>
    </alternativeName>
</protein>
<evidence type="ECO:0000256" key="5">
    <source>
        <dbReference type="ARBA" id="ARBA00022660"/>
    </source>
</evidence>
<sequence>MAKDSPNLKVDPAFEAWAEARTTNITPNFRWTRRTMRQAFVFVVAFPLAVYYVSSKYDKSVDWSKQMRNSQPEIKK</sequence>
<gene>
    <name evidence="15" type="ORF">AGERDE_LOCUS3743</name>
</gene>
<evidence type="ECO:0000256" key="14">
    <source>
        <dbReference type="SAM" id="Phobius"/>
    </source>
</evidence>
<keyword evidence="8" id="KW-0249">Electron transport</keyword>
<comment type="subcellular location">
    <subcellularLocation>
        <location evidence="1">Mitochondrion inner membrane</location>
        <topology evidence="1">Single-pass membrane protein</topology>
    </subcellularLocation>
</comment>
<name>A0A9N8ZDY8_9GLOM</name>
<dbReference type="EMBL" id="CAJVPL010000386">
    <property type="protein sequence ID" value="CAG8490890.1"/>
    <property type="molecule type" value="Genomic_DNA"/>
</dbReference>
<keyword evidence="11 14" id="KW-0472">Membrane</keyword>
<evidence type="ECO:0000256" key="3">
    <source>
        <dbReference type="ARBA" id="ARBA00018681"/>
    </source>
</evidence>
<dbReference type="AlphaFoldDB" id="A0A9N8ZDY8"/>
<evidence type="ECO:0000256" key="13">
    <source>
        <dbReference type="ARBA" id="ARBA00030987"/>
    </source>
</evidence>